<dbReference type="PANTHER" id="PTHR36790">
    <property type="entry name" value="MYELIN TRANSCRIPTION FACTOR"/>
    <property type="match status" value="1"/>
</dbReference>
<sequence>MLTLDPPVLVRPKTGRKPLQPIKPTSNNIPIFQNPKQSLECVENANKENPNNGIVKKVQVFEQFEVSLADELNVMREKINRLRADKEKTEKMLKDRGLMMEMKMKELEQRGEVQKELEIEVDRLYRLNELKTLCNRILPIRSLRDKEQEKIKPDKSQGGNDQEKQVLVGCN</sequence>
<organism evidence="2 3">
    <name type="scientific">Artemisia annua</name>
    <name type="common">Sweet wormwood</name>
    <dbReference type="NCBI Taxonomy" id="35608"/>
    <lineage>
        <taxon>Eukaryota</taxon>
        <taxon>Viridiplantae</taxon>
        <taxon>Streptophyta</taxon>
        <taxon>Embryophyta</taxon>
        <taxon>Tracheophyta</taxon>
        <taxon>Spermatophyta</taxon>
        <taxon>Magnoliopsida</taxon>
        <taxon>eudicotyledons</taxon>
        <taxon>Gunneridae</taxon>
        <taxon>Pentapetalae</taxon>
        <taxon>asterids</taxon>
        <taxon>campanulids</taxon>
        <taxon>Asterales</taxon>
        <taxon>Asteraceae</taxon>
        <taxon>Asteroideae</taxon>
        <taxon>Anthemideae</taxon>
        <taxon>Artemisiinae</taxon>
        <taxon>Artemisia</taxon>
    </lineage>
</organism>
<dbReference type="OrthoDB" id="982181at2759"/>
<accession>A0A2U1KTE8</accession>
<name>A0A2U1KTE8_ARTAN</name>
<gene>
    <name evidence="2" type="ORF">CTI12_AA493020</name>
</gene>
<feature type="compositionally biased region" description="Basic and acidic residues" evidence="1">
    <location>
        <begin position="146"/>
        <end position="155"/>
    </location>
</feature>
<dbReference type="STRING" id="35608.A0A2U1KTE8"/>
<evidence type="ECO:0000256" key="1">
    <source>
        <dbReference type="SAM" id="MobiDB-lite"/>
    </source>
</evidence>
<protein>
    <recommendedName>
        <fullName evidence="4">High mobility group B protein 6</fullName>
    </recommendedName>
</protein>
<feature type="region of interest" description="Disordered" evidence="1">
    <location>
        <begin position="146"/>
        <end position="171"/>
    </location>
</feature>
<evidence type="ECO:0008006" key="4">
    <source>
        <dbReference type="Google" id="ProtNLM"/>
    </source>
</evidence>
<evidence type="ECO:0000313" key="3">
    <source>
        <dbReference type="Proteomes" id="UP000245207"/>
    </source>
</evidence>
<evidence type="ECO:0000313" key="2">
    <source>
        <dbReference type="EMBL" id="PWA40021.1"/>
    </source>
</evidence>
<proteinExistence type="predicted"/>
<comment type="caution">
    <text evidence="2">The sequence shown here is derived from an EMBL/GenBank/DDBJ whole genome shotgun (WGS) entry which is preliminary data.</text>
</comment>
<reference evidence="2 3" key="1">
    <citation type="journal article" date="2018" name="Mol. Plant">
        <title>The genome of Artemisia annua provides insight into the evolution of Asteraceae family and artemisinin biosynthesis.</title>
        <authorList>
            <person name="Shen Q."/>
            <person name="Zhang L."/>
            <person name="Liao Z."/>
            <person name="Wang S."/>
            <person name="Yan T."/>
            <person name="Shi P."/>
            <person name="Liu M."/>
            <person name="Fu X."/>
            <person name="Pan Q."/>
            <person name="Wang Y."/>
            <person name="Lv Z."/>
            <person name="Lu X."/>
            <person name="Zhang F."/>
            <person name="Jiang W."/>
            <person name="Ma Y."/>
            <person name="Chen M."/>
            <person name="Hao X."/>
            <person name="Li L."/>
            <person name="Tang Y."/>
            <person name="Lv G."/>
            <person name="Zhou Y."/>
            <person name="Sun X."/>
            <person name="Brodelius P.E."/>
            <person name="Rose J.K.C."/>
            <person name="Tang K."/>
        </authorList>
    </citation>
    <scope>NUCLEOTIDE SEQUENCE [LARGE SCALE GENOMIC DNA]</scope>
    <source>
        <strain evidence="3">cv. Huhao1</strain>
        <tissue evidence="2">Leaf</tissue>
    </source>
</reference>
<dbReference type="AlphaFoldDB" id="A0A2U1KTE8"/>
<keyword evidence="3" id="KW-1185">Reference proteome</keyword>
<dbReference type="Proteomes" id="UP000245207">
    <property type="component" value="Unassembled WGS sequence"/>
</dbReference>
<feature type="region of interest" description="Disordered" evidence="1">
    <location>
        <begin position="1"/>
        <end position="28"/>
    </location>
</feature>
<dbReference type="EMBL" id="PKPP01014134">
    <property type="protein sequence ID" value="PWA40021.1"/>
    <property type="molecule type" value="Genomic_DNA"/>
</dbReference>
<dbReference type="PANTHER" id="PTHR36790:SF1">
    <property type="entry name" value="MYELIN TRANSCRIPTION FACTOR"/>
    <property type="match status" value="1"/>
</dbReference>